<organism evidence="2 3">
    <name type="scientific">Chelatococcus caeni</name>
    <dbReference type="NCBI Taxonomy" id="1348468"/>
    <lineage>
        <taxon>Bacteria</taxon>
        <taxon>Pseudomonadati</taxon>
        <taxon>Pseudomonadota</taxon>
        <taxon>Alphaproteobacteria</taxon>
        <taxon>Hyphomicrobiales</taxon>
        <taxon>Chelatococcaceae</taxon>
        <taxon>Chelatococcus</taxon>
    </lineage>
</organism>
<evidence type="ECO:0000313" key="3">
    <source>
        <dbReference type="Proteomes" id="UP000577362"/>
    </source>
</evidence>
<dbReference type="AlphaFoldDB" id="A0A840CC10"/>
<sequence length="227" mass="25652">MQAPSLVRLNSRLSEISCLVGICRSRRARGARNFPKEEPALLRGALVLLSSHMEGYFEDLVEDIVDAIDPGIENPRSMPEEIRIRQVLGEPTRWSTQDHGRRWQLVRAAAESPLFDDSAIHVSGQLDPGLHTDKFGNPGTSEIRELFKTVGVANCWDEFHAVEPRITYKNEIDAIVSRRNQIAHGDMNAIVTDLDIEGYIRNFQHTAEVFSCIARSHVTKYLPSFSW</sequence>
<dbReference type="RefSeq" id="WP_183318621.1">
    <property type="nucleotide sequence ID" value="NZ_JACIEN010000008.1"/>
</dbReference>
<dbReference type="Pfam" id="PF18735">
    <property type="entry name" value="HEPN_RiboL-PSP"/>
    <property type="match status" value="1"/>
</dbReference>
<dbReference type="InterPro" id="IPR041519">
    <property type="entry name" value="HEPN_RiboL-PSP"/>
</dbReference>
<protein>
    <recommendedName>
        <fullName evidence="1">RiboL-PSP-HEPN domain-containing protein</fullName>
    </recommendedName>
</protein>
<reference evidence="2 3" key="1">
    <citation type="submission" date="2020-08" db="EMBL/GenBank/DDBJ databases">
        <title>Genomic Encyclopedia of Type Strains, Phase IV (KMG-IV): sequencing the most valuable type-strain genomes for metagenomic binning, comparative biology and taxonomic classification.</title>
        <authorList>
            <person name="Goeker M."/>
        </authorList>
    </citation>
    <scope>NUCLEOTIDE SEQUENCE [LARGE SCALE GENOMIC DNA]</scope>
    <source>
        <strain evidence="2 3">DSM 103737</strain>
    </source>
</reference>
<keyword evidence="3" id="KW-1185">Reference proteome</keyword>
<name>A0A840CC10_9HYPH</name>
<dbReference type="EMBL" id="JACIEN010000008">
    <property type="protein sequence ID" value="MBB4019797.1"/>
    <property type="molecule type" value="Genomic_DNA"/>
</dbReference>
<feature type="domain" description="RiboL-PSP-HEPN" evidence="1">
    <location>
        <begin position="35"/>
        <end position="210"/>
    </location>
</feature>
<gene>
    <name evidence="2" type="ORF">GGR16_004852</name>
</gene>
<proteinExistence type="predicted"/>
<evidence type="ECO:0000259" key="1">
    <source>
        <dbReference type="Pfam" id="PF18735"/>
    </source>
</evidence>
<comment type="caution">
    <text evidence="2">The sequence shown here is derived from an EMBL/GenBank/DDBJ whole genome shotgun (WGS) entry which is preliminary data.</text>
</comment>
<evidence type="ECO:0000313" key="2">
    <source>
        <dbReference type="EMBL" id="MBB4019797.1"/>
    </source>
</evidence>
<accession>A0A840CC10</accession>
<dbReference type="Proteomes" id="UP000577362">
    <property type="component" value="Unassembled WGS sequence"/>
</dbReference>